<keyword evidence="5 6" id="KW-0067">ATP-binding</keyword>
<comment type="similarity">
    <text evidence="1">Belongs to the carbohydrate kinase pfkB family.</text>
</comment>
<reference evidence="8 9" key="1">
    <citation type="submission" date="2023-10" db="EMBL/GenBank/DDBJ databases">
        <title>A novel Glycoside Hydrolase 43-Like Enzyme from Clostrdium boliviensis is an Endo-xylanase, and a Candidate for Xylooligosaccharides Production from Different Xylan Substrates.</title>
        <authorList>
            <person name="Alvarez M.T."/>
            <person name="Rocabado-Villegas L.R."/>
            <person name="Salas-Veizaga D.M."/>
            <person name="Linares-Pasten J.A."/>
            <person name="Gudmundsdottir E.E."/>
            <person name="Hreggvidsson G.O."/>
            <person name="Adlercreutz P."/>
            <person name="Nordberg Karlsson E."/>
        </authorList>
    </citation>
    <scope>NUCLEOTIDE SEQUENCE [LARGE SCALE GENOMIC DNA]</scope>
    <source>
        <strain evidence="8 9">E-1</strain>
    </source>
</reference>
<dbReference type="InterPro" id="IPR017583">
    <property type="entry name" value="Tagatose/fructose_Pkinase"/>
</dbReference>
<keyword evidence="6" id="KW-0423">Lactose metabolism</keyword>
<dbReference type="PRINTS" id="PR00990">
    <property type="entry name" value="RIBOKINASE"/>
</dbReference>
<evidence type="ECO:0000259" key="7">
    <source>
        <dbReference type="Pfam" id="PF00294"/>
    </source>
</evidence>
<dbReference type="NCBIfam" id="TIGR03168">
    <property type="entry name" value="1-PFK"/>
    <property type="match status" value="1"/>
</dbReference>
<evidence type="ECO:0000313" key="9">
    <source>
        <dbReference type="Proteomes" id="UP001276854"/>
    </source>
</evidence>
<dbReference type="PIRSF" id="PIRSF000535">
    <property type="entry name" value="1PFK/6PFK/LacC"/>
    <property type="match status" value="1"/>
</dbReference>
<dbReference type="Proteomes" id="UP001276854">
    <property type="component" value="Unassembled WGS sequence"/>
</dbReference>
<evidence type="ECO:0000313" key="8">
    <source>
        <dbReference type="EMBL" id="MDW2797723.1"/>
    </source>
</evidence>
<protein>
    <recommendedName>
        <fullName evidence="6">Tagatose-6-phosphate kinase</fullName>
        <ecNumber evidence="6">2.7.1.144</ecNumber>
    </recommendedName>
</protein>
<evidence type="ECO:0000256" key="6">
    <source>
        <dbReference type="PIRNR" id="PIRNR000535"/>
    </source>
</evidence>
<proteinExistence type="inferred from homology"/>
<evidence type="ECO:0000256" key="3">
    <source>
        <dbReference type="ARBA" id="ARBA00022741"/>
    </source>
</evidence>
<evidence type="ECO:0000256" key="2">
    <source>
        <dbReference type="ARBA" id="ARBA00022679"/>
    </source>
</evidence>
<keyword evidence="3 6" id="KW-0547">Nucleotide-binding</keyword>
<dbReference type="Gene3D" id="3.40.1190.20">
    <property type="match status" value="1"/>
</dbReference>
<comment type="catalytic activity">
    <reaction evidence="6">
        <text>D-tagatofuranose 6-phosphate + ATP = D-tagatofuranose 1,6-bisphosphate + ADP + H(+)</text>
        <dbReference type="Rhea" id="RHEA:12420"/>
        <dbReference type="ChEBI" id="CHEBI:15378"/>
        <dbReference type="ChEBI" id="CHEBI:30616"/>
        <dbReference type="ChEBI" id="CHEBI:58694"/>
        <dbReference type="ChEBI" id="CHEBI:58695"/>
        <dbReference type="ChEBI" id="CHEBI:456216"/>
        <dbReference type="EC" id="2.7.1.144"/>
    </reaction>
</comment>
<dbReference type="InterPro" id="IPR029056">
    <property type="entry name" value="Ribokinase-like"/>
</dbReference>
<dbReference type="SUPFAM" id="SSF53613">
    <property type="entry name" value="Ribokinase-like"/>
    <property type="match status" value="1"/>
</dbReference>
<accession>A0ABU4GJE3</accession>
<dbReference type="CDD" id="cd01164">
    <property type="entry name" value="FruK_PfkB_like"/>
    <property type="match status" value="1"/>
</dbReference>
<dbReference type="InterPro" id="IPR011611">
    <property type="entry name" value="PfkB_dom"/>
</dbReference>
<evidence type="ECO:0000256" key="4">
    <source>
        <dbReference type="ARBA" id="ARBA00022777"/>
    </source>
</evidence>
<comment type="similarity">
    <text evidence="6">Belongs to the carbohydrate kinase PfkB family. LacC subfamily.</text>
</comment>
<keyword evidence="9" id="KW-1185">Reference proteome</keyword>
<comment type="pathway">
    <text evidence="6">Carbohydrate metabolism; D-tagatose 6-phosphate degradation; D-glyceraldehyde 3-phosphate and glycerone phosphate from D-tagatose 6-phosphate: step 1/2.</text>
</comment>
<keyword evidence="4" id="KW-0418">Kinase</keyword>
<dbReference type="Pfam" id="PF00294">
    <property type="entry name" value="PfkB"/>
    <property type="match status" value="1"/>
</dbReference>
<dbReference type="RefSeq" id="WP_318064137.1">
    <property type="nucleotide sequence ID" value="NZ_JAWONS010000133.1"/>
</dbReference>
<sequence length="316" mass="34594">MKGSDVPMITTVTMNASIDKAYQIKGFLYPGTVMRVSGYRNSAGGKGLNAARVIRLCGVPVKATGIVGGCNGDYLLNLLSQDGIEYDFFRVRGETRSCINVLGEAGSSTEFLEPGCEVTESEQEDFLEFFRHTIQDSSMVILSGSVPRGFPPDIYGRLIRIARESEKTVFLDTRGSYLKEGITEKPDFVKPNKEELEELMGRRLESMQALIESGIKLHKRNIRYVVVSLGADGALLMCDDGCFHGISQRIYAANTVGCGDSMVAAFAAALYRKEKLKDCLAYSVAVSAANALSKKTGYFERDDLERVLGGVTVKRL</sequence>
<dbReference type="PANTHER" id="PTHR46566">
    <property type="entry name" value="1-PHOSPHOFRUCTOKINASE-RELATED"/>
    <property type="match status" value="1"/>
</dbReference>
<name>A0ABU4GJE3_9CLOT</name>
<dbReference type="EMBL" id="JAWONS010000133">
    <property type="protein sequence ID" value="MDW2797723.1"/>
    <property type="molecule type" value="Genomic_DNA"/>
</dbReference>
<keyword evidence="2 6" id="KW-0808">Transferase</keyword>
<dbReference type="InterPro" id="IPR002139">
    <property type="entry name" value="Ribo/fructo_kinase"/>
</dbReference>
<gene>
    <name evidence="8" type="ORF">RZO55_09085</name>
</gene>
<comment type="caution">
    <text evidence="8">The sequence shown here is derived from an EMBL/GenBank/DDBJ whole genome shotgun (WGS) entry which is preliminary data.</text>
</comment>
<dbReference type="PANTHER" id="PTHR46566:SF2">
    <property type="entry name" value="ATP-DEPENDENT 6-PHOSPHOFRUCTOKINASE ISOZYME 2"/>
    <property type="match status" value="1"/>
</dbReference>
<dbReference type="EC" id="2.7.1.144" evidence="6"/>
<evidence type="ECO:0000256" key="1">
    <source>
        <dbReference type="ARBA" id="ARBA00005380"/>
    </source>
</evidence>
<feature type="domain" description="Carbohydrate kinase PfkB" evidence="7">
    <location>
        <begin position="14"/>
        <end position="297"/>
    </location>
</feature>
<evidence type="ECO:0000256" key="5">
    <source>
        <dbReference type="ARBA" id="ARBA00022840"/>
    </source>
</evidence>
<organism evidence="8 9">
    <name type="scientific">Clostridium boliviensis</name>
    <dbReference type="NCBI Taxonomy" id="318465"/>
    <lineage>
        <taxon>Bacteria</taxon>
        <taxon>Bacillati</taxon>
        <taxon>Bacillota</taxon>
        <taxon>Clostridia</taxon>
        <taxon>Eubacteriales</taxon>
        <taxon>Clostridiaceae</taxon>
        <taxon>Clostridium</taxon>
    </lineage>
</organism>